<accession>A0ABV8RBY6</accession>
<comment type="caution">
    <text evidence="1">The sequence shown here is derived from an EMBL/GenBank/DDBJ whole genome shotgun (WGS) entry which is preliminary data.</text>
</comment>
<reference evidence="2" key="1">
    <citation type="journal article" date="2019" name="Int. J. Syst. Evol. Microbiol.">
        <title>The Global Catalogue of Microorganisms (GCM) 10K type strain sequencing project: providing services to taxonomists for standard genome sequencing and annotation.</title>
        <authorList>
            <consortium name="The Broad Institute Genomics Platform"/>
            <consortium name="The Broad Institute Genome Sequencing Center for Infectious Disease"/>
            <person name="Wu L."/>
            <person name="Ma J."/>
        </authorList>
    </citation>
    <scope>NUCLEOTIDE SEQUENCE [LARGE SCALE GENOMIC DNA]</scope>
    <source>
        <strain evidence="2">CECT 8531</strain>
    </source>
</reference>
<organism evidence="1 2">
    <name type="scientific">Sphingorhabdus arenilitoris</name>
    <dbReference type="NCBI Taxonomy" id="1490041"/>
    <lineage>
        <taxon>Bacteria</taxon>
        <taxon>Pseudomonadati</taxon>
        <taxon>Pseudomonadota</taxon>
        <taxon>Alphaproteobacteria</taxon>
        <taxon>Sphingomonadales</taxon>
        <taxon>Sphingomonadaceae</taxon>
        <taxon>Sphingorhabdus</taxon>
    </lineage>
</organism>
<keyword evidence="2" id="KW-1185">Reference proteome</keyword>
<name>A0ABV8RBY6_9SPHN</name>
<evidence type="ECO:0000313" key="1">
    <source>
        <dbReference type="EMBL" id="MFC4290833.1"/>
    </source>
</evidence>
<dbReference type="Proteomes" id="UP001595887">
    <property type="component" value="Unassembled WGS sequence"/>
</dbReference>
<gene>
    <name evidence="1" type="ORF">ACFOWX_00185</name>
</gene>
<evidence type="ECO:0000313" key="2">
    <source>
        <dbReference type="Proteomes" id="UP001595887"/>
    </source>
</evidence>
<protein>
    <submittedName>
        <fullName evidence="1">Uncharacterized protein</fullName>
    </submittedName>
</protein>
<sequence>MSIITEMTRAAVSTGVRSKSRGKGLIAFGVGLAAARIATRSLPGAALVGGALLAKAIYDRRKEKNISGE</sequence>
<dbReference type="EMBL" id="JBHSDH010000005">
    <property type="protein sequence ID" value="MFC4290833.1"/>
    <property type="molecule type" value="Genomic_DNA"/>
</dbReference>
<proteinExistence type="predicted"/>
<dbReference type="RefSeq" id="WP_381420433.1">
    <property type="nucleotide sequence ID" value="NZ_JBHSDH010000005.1"/>
</dbReference>